<protein>
    <submittedName>
        <fullName evidence="2">Uncharacterized protein</fullName>
    </submittedName>
</protein>
<feature type="region of interest" description="Disordered" evidence="1">
    <location>
        <begin position="67"/>
        <end position="110"/>
    </location>
</feature>
<dbReference type="GO" id="GO:0005759">
    <property type="term" value="C:mitochondrial matrix"/>
    <property type="evidence" value="ECO:0007669"/>
    <property type="project" value="TreeGrafter"/>
</dbReference>
<accession>A0AAF0DLT5</accession>
<proteinExistence type="predicted"/>
<keyword evidence="3" id="KW-1185">Reference proteome</keyword>
<evidence type="ECO:0000256" key="1">
    <source>
        <dbReference type="SAM" id="MobiDB-lite"/>
    </source>
</evidence>
<feature type="compositionally biased region" description="Basic and acidic residues" evidence="1">
    <location>
        <begin position="157"/>
        <end position="175"/>
    </location>
</feature>
<feature type="region of interest" description="Disordered" evidence="1">
    <location>
        <begin position="1"/>
        <end position="39"/>
    </location>
</feature>
<dbReference type="EMBL" id="CP120630">
    <property type="protein sequence ID" value="WEW60977.1"/>
    <property type="molecule type" value="Genomic_DNA"/>
</dbReference>
<feature type="region of interest" description="Disordered" evidence="1">
    <location>
        <begin position="130"/>
        <end position="175"/>
    </location>
</feature>
<name>A0AAF0DLT5_9EURO</name>
<dbReference type="PANTHER" id="PTHR40020:SF1">
    <property type="entry name" value="CYTOCHROME C OXIDASE ASSEMBLY FACTOR 2"/>
    <property type="match status" value="1"/>
</dbReference>
<organism evidence="2 3">
    <name type="scientific">Emydomyces testavorans</name>
    <dbReference type="NCBI Taxonomy" id="2070801"/>
    <lineage>
        <taxon>Eukaryota</taxon>
        <taxon>Fungi</taxon>
        <taxon>Dikarya</taxon>
        <taxon>Ascomycota</taxon>
        <taxon>Pezizomycotina</taxon>
        <taxon>Eurotiomycetes</taxon>
        <taxon>Eurotiomycetidae</taxon>
        <taxon>Onygenales</taxon>
        <taxon>Nannizziopsiaceae</taxon>
        <taxon>Emydomyces</taxon>
    </lineage>
</organism>
<dbReference type="GO" id="GO:0033617">
    <property type="term" value="P:mitochondrial respiratory chain complex IV assembly"/>
    <property type="evidence" value="ECO:0007669"/>
    <property type="project" value="TreeGrafter"/>
</dbReference>
<evidence type="ECO:0000313" key="3">
    <source>
        <dbReference type="Proteomes" id="UP001219355"/>
    </source>
</evidence>
<reference evidence="2" key="1">
    <citation type="submission" date="2023-03" db="EMBL/GenBank/DDBJ databases">
        <title>Emydomyces testavorans Genome Sequence.</title>
        <authorList>
            <person name="Hoyer L."/>
        </authorList>
    </citation>
    <scope>NUCLEOTIDE SEQUENCE</scope>
    <source>
        <strain evidence="2">16-2883</strain>
    </source>
</reference>
<dbReference type="PANTHER" id="PTHR40020">
    <property type="entry name" value="CYTOCHROME C OXIDASE ASSEMBLY FACTOR 2"/>
    <property type="match status" value="1"/>
</dbReference>
<evidence type="ECO:0000313" key="2">
    <source>
        <dbReference type="EMBL" id="WEW60977.1"/>
    </source>
</evidence>
<sequence length="175" mass="19531">MGLETQKQLEIEPSSACHADRGACRSPLSMPPHLHPRSRSTTSLFTATLLASFLIVGMPHVFPCPAPRRTLADSGMTTTPEDQQRIRKRRRKQTEQSTDLVTKPSPERTRELNDVTEEFRRMEEEAKRLTKMGRECPVPKPRGLIGQILGFNGSKESGAKDGLSRGDTPARESDH</sequence>
<dbReference type="AlphaFoldDB" id="A0AAF0DLT5"/>
<gene>
    <name evidence="2" type="ORF">PRK78_006466</name>
</gene>
<dbReference type="Proteomes" id="UP001219355">
    <property type="component" value="Chromosome 4"/>
</dbReference>